<feature type="compositionally biased region" description="Basic and acidic residues" evidence="1">
    <location>
        <begin position="49"/>
        <end position="60"/>
    </location>
</feature>
<dbReference type="SMART" id="SM00148">
    <property type="entry name" value="PLCXc"/>
    <property type="match status" value="1"/>
</dbReference>
<dbReference type="InterPro" id="IPR042158">
    <property type="entry name" value="PLCXD1/2/3"/>
</dbReference>
<dbReference type="PANTHER" id="PTHR13593">
    <property type="match status" value="1"/>
</dbReference>
<evidence type="ECO:0000259" key="2">
    <source>
        <dbReference type="SMART" id="SM00148"/>
    </source>
</evidence>
<reference evidence="4" key="2">
    <citation type="submission" date="2025-08" db="UniProtKB">
        <authorList>
            <consortium name="RefSeq"/>
        </authorList>
    </citation>
    <scope>IDENTIFICATION</scope>
</reference>
<reference evidence="3" key="1">
    <citation type="submission" date="2025-05" db="UniProtKB">
        <authorList>
            <consortium name="RefSeq"/>
        </authorList>
    </citation>
    <scope>NUCLEOTIDE SEQUENCE [LARGE SCALE GENOMIC DNA]</scope>
</reference>
<evidence type="ECO:0000313" key="3">
    <source>
        <dbReference type="Proteomes" id="UP001652624"/>
    </source>
</evidence>
<dbReference type="Pfam" id="PF26146">
    <property type="entry name" value="PI-PLC_X"/>
    <property type="match status" value="1"/>
</dbReference>
<evidence type="ECO:0000256" key="1">
    <source>
        <dbReference type="SAM" id="MobiDB-lite"/>
    </source>
</evidence>
<name>A0ABM3X0D7_ERIEU</name>
<dbReference type="InterPro" id="IPR017946">
    <property type="entry name" value="PLC-like_Pdiesterase_TIM-brl"/>
</dbReference>
<dbReference type="SUPFAM" id="SSF51695">
    <property type="entry name" value="PLC-like phosphodiesterases"/>
    <property type="match status" value="1"/>
</dbReference>
<feature type="domain" description="Phosphatidylinositol-specific phospholipase C X" evidence="2">
    <location>
        <begin position="109"/>
        <end position="282"/>
    </location>
</feature>
<sequence length="402" mass="44518">MSAYARCNHYSPESHACAHLTGASRGGEPVALVEGTEGPRRLMQQEQVSRVDRGQTEGRVARGQAAVSTQAPAGSGPPTMGGQLSSVGSVYTRPDDSSLEDWMSALYPELWDLPLHHLSIPGNHDTMTYCLNRKSPVAPDQSWLLRLLTKLLPCVTRPVVLKWAITQDLDVTAQLSAGVRYLDLRVAHMRDGTDRNLHFLHVVYTTALVEDTLTEIAEWLEQHPREVVILACRNFQGLSQTLHEYLVTCIRNIFGDMLCPRGEVPSLRQLWARGQQVLLSYEDEETVSRHPELWPGIPYWWGDKVKPQDLVCYLERMKSCGRPGGLFVAGTNLTETLEYVLAHPGQSLRSVTLPGLPFLGAWVRAQCPGPASRCTNIIAGDFIGATSFVSDVVGLNRKLLQC</sequence>
<protein>
    <submittedName>
        <fullName evidence="4">PI-PLC X domain-containing protein 1 isoform X1</fullName>
    </submittedName>
</protein>
<dbReference type="InterPro" id="IPR000909">
    <property type="entry name" value="PLipase_C_PInositol-sp_X_dom"/>
</dbReference>
<dbReference type="RefSeq" id="XP_060042289.1">
    <property type="nucleotide sequence ID" value="XM_060186306.1"/>
</dbReference>
<dbReference type="Proteomes" id="UP001652624">
    <property type="component" value="Chromosome 2"/>
</dbReference>
<dbReference type="GeneID" id="103127559"/>
<dbReference type="Gene3D" id="3.20.20.190">
    <property type="entry name" value="Phosphatidylinositol (PI) phosphodiesterase"/>
    <property type="match status" value="1"/>
</dbReference>
<keyword evidence="3" id="KW-1185">Reference proteome</keyword>
<organism evidence="3 4">
    <name type="scientific">Erinaceus europaeus</name>
    <name type="common">Western European hedgehog</name>
    <dbReference type="NCBI Taxonomy" id="9365"/>
    <lineage>
        <taxon>Eukaryota</taxon>
        <taxon>Metazoa</taxon>
        <taxon>Chordata</taxon>
        <taxon>Craniata</taxon>
        <taxon>Vertebrata</taxon>
        <taxon>Euteleostomi</taxon>
        <taxon>Mammalia</taxon>
        <taxon>Eutheria</taxon>
        <taxon>Laurasiatheria</taxon>
        <taxon>Eulipotyphla</taxon>
        <taxon>Erinaceidae</taxon>
        <taxon>Erinaceinae</taxon>
        <taxon>Erinaceus</taxon>
    </lineage>
</organism>
<proteinExistence type="predicted"/>
<accession>A0ABM3X0D7</accession>
<dbReference type="CDD" id="cd08616">
    <property type="entry name" value="PI-PLCXD1c"/>
    <property type="match status" value="1"/>
</dbReference>
<dbReference type="PROSITE" id="PS50007">
    <property type="entry name" value="PIPLC_X_DOMAIN"/>
    <property type="match status" value="1"/>
</dbReference>
<dbReference type="InterPro" id="IPR051057">
    <property type="entry name" value="PI-PLC_domain"/>
</dbReference>
<dbReference type="PANTHER" id="PTHR13593:SF24">
    <property type="entry name" value="PI-PLC X DOMAIN-CONTAINING PROTEIN 1"/>
    <property type="match status" value="1"/>
</dbReference>
<evidence type="ECO:0000313" key="4">
    <source>
        <dbReference type="RefSeq" id="XP_060042289.1"/>
    </source>
</evidence>
<gene>
    <name evidence="4" type="primary">PLCXD1</name>
</gene>
<feature type="region of interest" description="Disordered" evidence="1">
    <location>
        <begin position="49"/>
        <end position="84"/>
    </location>
</feature>